<proteinExistence type="predicted"/>
<dbReference type="EMBL" id="LXQA010118551">
    <property type="protein sequence ID" value="MCI20184.1"/>
    <property type="molecule type" value="Genomic_DNA"/>
</dbReference>
<sequence length="20" mass="2142">PLVDQEANANEEAVDQEATV</sequence>
<dbReference type="AlphaFoldDB" id="A0A392Q7S1"/>
<evidence type="ECO:0000313" key="2">
    <source>
        <dbReference type="EMBL" id="MCI20184.1"/>
    </source>
</evidence>
<comment type="caution">
    <text evidence="2">The sequence shown here is derived from an EMBL/GenBank/DDBJ whole genome shotgun (WGS) entry which is preliminary data.</text>
</comment>
<protein>
    <submittedName>
        <fullName evidence="2">Uncharacterized protein</fullName>
    </submittedName>
</protein>
<feature type="region of interest" description="Disordered" evidence="1">
    <location>
        <begin position="1"/>
        <end position="20"/>
    </location>
</feature>
<dbReference type="Proteomes" id="UP000265520">
    <property type="component" value="Unassembled WGS sequence"/>
</dbReference>
<evidence type="ECO:0000313" key="3">
    <source>
        <dbReference type="Proteomes" id="UP000265520"/>
    </source>
</evidence>
<evidence type="ECO:0000256" key="1">
    <source>
        <dbReference type="SAM" id="MobiDB-lite"/>
    </source>
</evidence>
<organism evidence="2 3">
    <name type="scientific">Trifolium medium</name>
    <dbReference type="NCBI Taxonomy" id="97028"/>
    <lineage>
        <taxon>Eukaryota</taxon>
        <taxon>Viridiplantae</taxon>
        <taxon>Streptophyta</taxon>
        <taxon>Embryophyta</taxon>
        <taxon>Tracheophyta</taxon>
        <taxon>Spermatophyta</taxon>
        <taxon>Magnoliopsida</taxon>
        <taxon>eudicotyledons</taxon>
        <taxon>Gunneridae</taxon>
        <taxon>Pentapetalae</taxon>
        <taxon>rosids</taxon>
        <taxon>fabids</taxon>
        <taxon>Fabales</taxon>
        <taxon>Fabaceae</taxon>
        <taxon>Papilionoideae</taxon>
        <taxon>50 kb inversion clade</taxon>
        <taxon>NPAAA clade</taxon>
        <taxon>Hologalegina</taxon>
        <taxon>IRL clade</taxon>
        <taxon>Trifolieae</taxon>
        <taxon>Trifolium</taxon>
    </lineage>
</organism>
<name>A0A392Q7S1_9FABA</name>
<keyword evidence="3" id="KW-1185">Reference proteome</keyword>
<feature type="non-terminal residue" evidence="2">
    <location>
        <position position="1"/>
    </location>
</feature>
<reference evidence="2 3" key="1">
    <citation type="journal article" date="2018" name="Front. Plant Sci.">
        <title>Red Clover (Trifolium pratense) and Zigzag Clover (T. medium) - A Picture of Genomic Similarities and Differences.</title>
        <authorList>
            <person name="Dluhosova J."/>
            <person name="Istvanek J."/>
            <person name="Nedelnik J."/>
            <person name="Repkova J."/>
        </authorList>
    </citation>
    <scope>NUCLEOTIDE SEQUENCE [LARGE SCALE GENOMIC DNA]</scope>
    <source>
        <strain evidence="3">cv. 10/8</strain>
        <tissue evidence="2">Leaf</tissue>
    </source>
</reference>
<accession>A0A392Q7S1</accession>